<dbReference type="SUPFAM" id="SSF81514">
    <property type="entry name" value="Subunit X (non-heme 7 kDa protein) of cytochrome bc1 complex (Ubiquinol-cytochrome c reductase)"/>
    <property type="match status" value="1"/>
</dbReference>
<name>A0A165GN10_XYLHT</name>
<evidence type="ECO:0000313" key="14">
    <source>
        <dbReference type="Proteomes" id="UP000076632"/>
    </source>
</evidence>
<keyword evidence="8" id="KW-1133">Transmembrane helix</keyword>
<evidence type="ECO:0000256" key="5">
    <source>
        <dbReference type="ARBA" id="ARBA00022692"/>
    </source>
</evidence>
<keyword evidence="6 12" id="KW-0999">Mitochondrion inner membrane</keyword>
<dbReference type="GO" id="GO:0045275">
    <property type="term" value="C:respiratory chain complex III"/>
    <property type="evidence" value="ECO:0007669"/>
    <property type="project" value="UniProtKB-UniRule"/>
</dbReference>
<dbReference type="Pfam" id="PF05365">
    <property type="entry name" value="UCR_UQCRX_QCR9"/>
    <property type="match status" value="1"/>
</dbReference>
<dbReference type="STRING" id="1328760.A0A165GN10"/>
<evidence type="ECO:0000313" key="13">
    <source>
        <dbReference type="EMBL" id="KZF22388.1"/>
    </source>
</evidence>
<dbReference type="GO" id="GO:0006122">
    <property type="term" value="P:mitochondrial electron transport, ubiquinol to cytochrome c"/>
    <property type="evidence" value="ECO:0007669"/>
    <property type="project" value="UniProtKB-UniRule"/>
</dbReference>
<dbReference type="InterPro" id="IPR036656">
    <property type="entry name" value="QCR9_sf"/>
</dbReference>
<keyword evidence="3 12" id="KW-0813">Transport</keyword>
<keyword evidence="4 12" id="KW-0679">Respiratory chain</keyword>
<keyword evidence="9 12" id="KW-0496">Mitochondrion</keyword>
<evidence type="ECO:0000256" key="10">
    <source>
        <dbReference type="ARBA" id="ARBA00023136"/>
    </source>
</evidence>
<dbReference type="FunCoup" id="A0A165GN10">
    <property type="interactions" value="284"/>
</dbReference>
<evidence type="ECO:0000256" key="4">
    <source>
        <dbReference type="ARBA" id="ARBA00022660"/>
    </source>
</evidence>
<dbReference type="EMBL" id="KV407459">
    <property type="protein sequence ID" value="KZF22388.1"/>
    <property type="molecule type" value="Genomic_DNA"/>
</dbReference>
<evidence type="ECO:0000256" key="7">
    <source>
        <dbReference type="ARBA" id="ARBA00022982"/>
    </source>
</evidence>
<evidence type="ECO:0000256" key="3">
    <source>
        <dbReference type="ARBA" id="ARBA00022448"/>
    </source>
</evidence>
<dbReference type="Proteomes" id="UP000076632">
    <property type="component" value="Unassembled WGS sequence"/>
</dbReference>
<sequence>MAGLASTIYNSLIRKNTVFLTTIFASAFVFELGFDSISNRVWDSFNQGRQWKDIRHKYVQAEEDEE</sequence>
<dbReference type="OrthoDB" id="44067at2759"/>
<dbReference type="InParanoid" id="A0A165GN10"/>
<dbReference type="InterPro" id="IPR008027">
    <property type="entry name" value="QCR9"/>
</dbReference>
<dbReference type="RefSeq" id="XP_018187943.1">
    <property type="nucleotide sequence ID" value="XM_018336126.1"/>
</dbReference>
<accession>A0A165GN10</accession>
<evidence type="ECO:0000256" key="12">
    <source>
        <dbReference type="RuleBase" id="RU368056"/>
    </source>
</evidence>
<dbReference type="PANTHER" id="PTHR12980">
    <property type="entry name" value="UBIQUINOL-CYTOCHROME C REDUCTASE COMPLEX, SUBUNIT X"/>
    <property type="match status" value="1"/>
</dbReference>
<keyword evidence="14" id="KW-1185">Reference proteome</keyword>
<evidence type="ECO:0000256" key="11">
    <source>
        <dbReference type="ARBA" id="ARBA00044247"/>
    </source>
</evidence>
<comment type="function">
    <text evidence="12">Component of the ubiquinol-cytochrome c oxidoreductase, a multisubunit transmembrane complex that is part of the mitochondrial electron transport chain which drives oxidative phosphorylation. The complex plays an important role in the uptake of multiple carbon sources present in different host niches.</text>
</comment>
<dbReference type="FunFam" id="1.20.5.260:FF:000001">
    <property type="entry name" value="Cytochrome b-c1 complex subunit 9"/>
    <property type="match status" value="1"/>
</dbReference>
<comment type="subcellular location">
    <subcellularLocation>
        <location evidence="1 12">Mitochondrion inner membrane</location>
        <topology evidence="1 12">Single-pass membrane protein</topology>
    </subcellularLocation>
</comment>
<dbReference type="GeneID" id="28901263"/>
<comment type="subunit">
    <text evidence="12">Component of the ubiquinol-cytochrome c oxidoreductase (cytochrome b-c1 complex, complex III, CIII), a multisubunit enzyme composed of 3 respiratory subunits cytochrome b, cytochrome c1 and Rieske protein, 2 core protein subunits, and additional low-molecular weight protein subunits.</text>
</comment>
<dbReference type="GO" id="GO:0005743">
    <property type="term" value="C:mitochondrial inner membrane"/>
    <property type="evidence" value="ECO:0007669"/>
    <property type="project" value="UniProtKB-SubCell"/>
</dbReference>
<dbReference type="PANTHER" id="PTHR12980:SF0">
    <property type="entry name" value="CYTOCHROME B-C1 COMPLEX SUBUNIT 9"/>
    <property type="match status" value="1"/>
</dbReference>
<keyword evidence="7 12" id="KW-0249">Electron transport</keyword>
<proteinExistence type="inferred from homology"/>
<dbReference type="OMA" id="IKHKYEV"/>
<dbReference type="AlphaFoldDB" id="A0A165GN10"/>
<evidence type="ECO:0000256" key="1">
    <source>
        <dbReference type="ARBA" id="ARBA00004434"/>
    </source>
</evidence>
<keyword evidence="10" id="KW-0472">Membrane</keyword>
<evidence type="ECO:0000256" key="2">
    <source>
        <dbReference type="ARBA" id="ARBA00007856"/>
    </source>
</evidence>
<protein>
    <recommendedName>
        <fullName evidence="11 12">Complex III subunit 9</fullName>
    </recommendedName>
</protein>
<dbReference type="Gene3D" id="1.20.5.260">
    <property type="entry name" value="Cytochrome b-c1 complex subunit 9"/>
    <property type="match status" value="1"/>
</dbReference>
<evidence type="ECO:0000256" key="8">
    <source>
        <dbReference type="ARBA" id="ARBA00022989"/>
    </source>
</evidence>
<gene>
    <name evidence="13" type="ORF">L228DRAFT_283539</name>
</gene>
<reference evidence="13 14" key="1">
    <citation type="journal article" date="2016" name="Fungal Biol.">
        <title>The genome of Xylona heveae provides a window into fungal endophytism.</title>
        <authorList>
            <person name="Gazis R."/>
            <person name="Kuo A."/>
            <person name="Riley R."/>
            <person name="LaButti K."/>
            <person name="Lipzen A."/>
            <person name="Lin J."/>
            <person name="Amirebrahimi M."/>
            <person name="Hesse C.N."/>
            <person name="Spatafora J.W."/>
            <person name="Henrissat B."/>
            <person name="Hainaut M."/>
            <person name="Grigoriev I.V."/>
            <person name="Hibbett D.S."/>
        </authorList>
    </citation>
    <scope>NUCLEOTIDE SEQUENCE [LARGE SCALE GENOMIC DNA]</scope>
    <source>
        <strain evidence="13 14">TC161</strain>
    </source>
</reference>
<evidence type="ECO:0000256" key="6">
    <source>
        <dbReference type="ARBA" id="ARBA00022792"/>
    </source>
</evidence>
<evidence type="ECO:0000256" key="9">
    <source>
        <dbReference type="ARBA" id="ARBA00023128"/>
    </source>
</evidence>
<organism evidence="13 14">
    <name type="scientific">Xylona heveae (strain CBS 132557 / TC161)</name>
    <dbReference type="NCBI Taxonomy" id="1328760"/>
    <lineage>
        <taxon>Eukaryota</taxon>
        <taxon>Fungi</taxon>
        <taxon>Dikarya</taxon>
        <taxon>Ascomycota</taxon>
        <taxon>Pezizomycotina</taxon>
        <taxon>Xylonomycetes</taxon>
        <taxon>Xylonales</taxon>
        <taxon>Xylonaceae</taxon>
        <taxon>Xylona</taxon>
    </lineage>
</organism>
<keyword evidence="5" id="KW-0812">Transmembrane</keyword>
<comment type="similarity">
    <text evidence="2 12">Belongs to the UQCR10/QCR9 family.</text>
</comment>